<keyword evidence="3" id="KW-0408">Iron</keyword>
<evidence type="ECO:0000256" key="2">
    <source>
        <dbReference type="ARBA" id="ARBA00022723"/>
    </source>
</evidence>
<dbReference type="PROSITE" id="PS51296">
    <property type="entry name" value="RIESKE"/>
    <property type="match status" value="1"/>
</dbReference>
<dbReference type="Proteomes" id="UP000681720">
    <property type="component" value="Unassembled WGS sequence"/>
</dbReference>
<dbReference type="PANTHER" id="PTHR21266">
    <property type="entry name" value="IRON-SULFUR DOMAIN CONTAINING PROTEIN"/>
    <property type="match status" value="1"/>
</dbReference>
<evidence type="ECO:0000313" key="7">
    <source>
        <dbReference type="Proteomes" id="UP000681720"/>
    </source>
</evidence>
<evidence type="ECO:0000256" key="4">
    <source>
        <dbReference type="ARBA" id="ARBA00023014"/>
    </source>
</evidence>
<accession>A0A8S3DUX1</accession>
<keyword evidence="4" id="KW-0411">Iron-sulfur</keyword>
<keyword evidence="2" id="KW-0479">Metal-binding</keyword>
<dbReference type="GO" id="GO:0051537">
    <property type="term" value="F:2 iron, 2 sulfur cluster binding"/>
    <property type="evidence" value="ECO:0007669"/>
    <property type="project" value="UniProtKB-KW"/>
</dbReference>
<evidence type="ECO:0000313" key="6">
    <source>
        <dbReference type="EMBL" id="CAF5007352.1"/>
    </source>
</evidence>
<gene>
    <name evidence="6" type="ORF">GIL414_LOCUS57630</name>
</gene>
<proteinExistence type="predicted"/>
<dbReference type="InterPro" id="IPR050584">
    <property type="entry name" value="Cholesterol_7-desaturase"/>
</dbReference>
<evidence type="ECO:0000259" key="5">
    <source>
        <dbReference type="PROSITE" id="PS51296"/>
    </source>
</evidence>
<dbReference type="Gene3D" id="2.102.10.10">
    <property type="entry name" value="Rieske [2Fe-2S] iron-sulphur domain"/>
    <property type="match status" value="1"/>
</dbReference>
<keyword evidence="1" id="KW-0001">2Fe-2S</keyword>
<dbReference type="InterPro" id="IPR017941">
    <property type="entry name" value="Rieske_2Fe-2S"/>
</dbReference>
<dbReference type="PANTHER" id="PTHR21266:SF57">
    <property type="entry name" value="3-CHLOROBENZOATE-3,4-DIOXYGENASE"/>
    <property type="match status" value="1"/>
</dbReference>
<name>A0A8S3DUX1_9BILA</name>
<dbReference type="InterPro" id="IPR036922">
    <property type="entry name" value="Rieske_2Fe-2S_sf"/>
</dbReference>
<comment type="caution">
    <text evidence="6">The sequence shown here is derived from an EMBL/GenBank/DDBJ whole genome shotgun (WGS) entry which is preliminary data.</text>
</comment>
<dbReference type="AlphaFoldDB" id="A0A8S3DUX1"/>
<feature type="non-terminal residue" evidence="6">
    <location>
        <position position="80"/>
    </location>
</feature>
<sequence>WQFGANGQCVRIPSVSKKSNTASLICARTVPVHEQYGFIWVWAGKRELADSSLIPHDLFADVQNANGEFLLSPEDSCYLD</sequence>
<feature type="domain" description="Rieske" evidence="5">
    <location>
        <begin position="1"/>
        <end position="41"/>
    </location>
</feature>
<feature type="non-terminal residue" evidence="6">
    <location>
        <position position="1"/>
    </location>
</feature>
<evidence type="ECO:0000256" key="1">
    <source>
        <dbReference type="ARBA" id="ARBA00022714"/>
    </source>
</evidence>
<dbReference type="GO" id="GO:0046872">
    <property type="term" value="F:metal ion binding"/>
    <property type="evidence" value="ECO:0007669"/>
    <property type="project" value="UniProtKB-KW"/>
</dbReference>
<protein>
    <recommendedName>
        <fullName evidence="5">Rieske domain-containing protein</fullName>
    </recommendedName>
</protein>
<reference evidence="6" key="1">
    <citation type="submission" date="2021-02" db="EMBL/GenBank/DDBJ databases">
        <authorList>
            <person name="Nowell W R."/>
        </authorList>
    </citation>
    <scope>NUCLEOTIDE SEQUENCE</scope>
</reference>
<dbReference type="EMBL" id="CAJOBJ010209693">
    <property type="protein sequence ID" value="CAF5007352.1"/>
    <property type="molecule type" value="Genomic_DNA"/>
</dbReference>
<dbReference type="SUPFAM" id="SSF50022">
    <property type="entry name" value="ISP domain"/>
    <property type="match status" value="1"/>
</dbReference>
<organism evidence="6 7">
    <name type="scientific">Rotaria magnacalcarata</name>
    <dbReference type="NCBI Taxonomy" id="392030"/>
    <lineage>
        <taxon>Eukaryota</taxon>
        <taxon>Metazoa</taxon>
        <taxon>Spiralia</taxon>
        <taxon>Gnathifera</taxon>
        <taxon>Rotifera</taxon>
        <taxon>Eurotatoria</taxon>
        <taxon>Bdelloidea</taxon>
        <taxon>Philodinida</taxon>
        <taxon>Philodinidae</taxon>
        <taxon>Rotaria</taxon>
    </lineage>
</organism>
<evidence type="ECO:0000256" key="3">
    <source>
        <dbReference type="ARBA" id="ARBA00023004"/>
    </source>
</evidence>